<sequence>MQRSILGLCRRANSSSRALSRRDASQVLASAQAFLHQHLHLSRWNMQLYHRLPFAGTHTKRMDITKTKKNAAPPLNSEEPPDDFWFPSVYKNSTHRDGAIYENILLREEWFAFDINDRNETRLEPMMFLKTTERCFYDQGYCFFHFPNHMLQIFSLTLVECPITSGPLQLYGYIAVRDERDGMLNYVLNHSRDDPVSVQEGSLIEMTGPKRAINMVSSVLIEFDMRIKSGEQEDDDLQLIDGAIAFNDQRPWKPVKHRIAGQCGIVDISCAYLEDAVEATIEVYISEIREAFSLSLCSCIYVLENYEEVPLFQGTIHHSQGLRRSVVAVKLDTDMLLKFKVGNDVIHYRTFKAKQHGCASQKIELEFASLCVKVTWSTI</sequence>
<dbReference type="Gramene" id="TVU48604">
    <property type="protein sequence ID" value="TVU48604"/>
    <property type="gene ID" value="EJB05_08245"/>
</dbReference>
<evidence type="ECO:0000313" key="3">
    <source>
        <dbReference type="Proteomes" id="UP000324897"/>
    </source>
</evidence>
<organism evidence="2 3">
    <name type="scientific">Eragrostis curvula</name>
    <name type="common">weeping love grass</name>
    <dbReference type="NCBI Taxonomy" id="38414"/>
    <lineage>
        <taxon>Eukaryota</taxon>
        <taxon>Viridiplantae</taxon>
        <taxon>Streptophyta</taxon>
        <taxon>Embryophyta</taxon>
        <taxon>Tracheophyta</taxon>
        <taxon>Spermatophyta</taxon>
        <taxon>Magnoliopsida</taxon>
        <taxon>Liliopsida</taxon>
        <taxon>Poales</taxon>
        <taxon>Poaceae</taxon>
        <taxon>PACMAD clade</taxon>
        <taxon>Chloridoideae</taxon>
        <taxon>Eragrostideae</taxon>
        <taxon>Eragrostidinae</taxon>
        <taxon>Eragrostis</taxon>
    </lineage>
</organism>
<name>A0A5J9WMW1_9POAL</name>
<comment type="caution">
    <text evidence="2">The sequence shown here is derived from an EMBL/GenBank/DDBJ whole genome shotgun (WGS) entry which is preliminary data.</text>
</comment>
<proteinExistence type="predicted"/>
<gene>
    <name evidence="2" type="ORF">EJB05_08245</name>
</gene>
<dbReference type="InterPro" id="IPR046533">
    <property type="entry name" value="DUF6598"/>
</dbReference>
<dbReference type="Proteomes" id="UP000324897">
    <property type="component" value="Chromosome 5"/>
</dbReference>
<dbReference type="OrthoDB" id="667410at2759"/>
<feature type="domain" description="DUF6598" evidence="1">
    <location>
        <begin position="150"/>
        <end position="374"/>
    </location>
</feature>
<evidence type="ECO:0000259" key="1">
    <source>
        <dbReference type="Pfam" id="PF20241"/>
    </source>
</evidence>
<evidence type="ECO:0000313" key="2">
    <source>
        <dbReference type="EMBL" id="TVU48604.1"/>
    </source>
</evidence>
<accession>A0A5J9WMW1</accession>
<dbReference type="AlphaFoldDB" id="A0A5J9WMW1"/>
<reference evidence="2 3" key="1">
    <citation type="journal article" date="2019" name="Sci. Rep.">
        <title>A high-quality genome of Eragrostis curvula grass provides insights into Poaceae evolution and supports new strategies to enhance forage quality.</title>
        <authorList>
            <person name="Carballo J."/>
            <person name="Santos B.A.C.M."/>
            <person name="Zappacosta D."/>
            <person name="Garbus I."/>
            <person name="Selva J.P."/>
            <person name="Gallo C.A."/>
            <person name="Diaz A."/>
            <person name="Albertini E."/>
            <person name="Caccamo M."/>
            <person name="Echenique V."/>
        </authorList>
    </citation>
    <scope>NUCLEOTIDE SEQUENCE [LARGE SCALE GENOMIC DNA]</scope>
    <source>
        <strain evidence="3">cv. Victoria</strain>
        <tissue evidence="2">Leaf</tissue>
    </source>
</reference>
<dbReference type="Pfam" id="PF20241">
    <property type="entry name" value="DUF6598"/>
    <property type="match status" value="1"/>
</dbReference>
<keyword evidence="3" id="KW-1185">Reference proteome</keyword>
<dbReference type="PANTHER" id="PTHR33065:SF193">
    <property type="entry name" value="DUF6598 DOMAIN-CONTAINING PROTEIN"/>
    <property type="match status" value="1"/>
</dbReference>
<dbReference type="PANTHER" id="PTHR33065">
    <property type="entry name" value="OS07G0486400 PROTEIN"/>
    <property type="match status" value="1"/>
</dbReference>
<feature type="non-terminal residue" evidence="2">
    <location>
        <position position="1"/>
    </location>
</feature>
<protein>
    <recommendedName>
        <fullName evidence="1">DUF6598 domain-containing protein</fullName>
    </recommendedName>
</protein>
<dbReference type="EMBL" id="RWGY01000004">
    <property type="protein sequence ID" value="TVU48604.1"/>
    <property type="molecule type" value="Genomic_DNA"/>
</dbReference>